<dbReference type="PANTHER" id="PTHR10672">
    <property type="entry name" value="ADDUCIN"/>
    <property type="match status" value="1"/>
</dbReference>
<comment type="similarity">
    <text evidence="1">Belongs to the aldolase class II family.</text>
</comment>
<dbReference type="NCBIfam" id="NF004855">
    <property type="entry name" value="PRK06208.1"/>
    <property type="match status" value="1"/>
</dbReference>
<dbReference type="SMART" id="SM01007">
    <property type="entry name" value="Aldolase_II"/>
    <property type="match status" value="1"/>
</dbReference>
<reference evidence="3" key="1">
    <citation type="submission" date="2022-06" db="EMBL/GenBank/DDBJ databases">
        <title>WGS of actinobacteria.</title>
        <authorList>
            <person name="Thawai C."/>
        </authorList>
    </citation>
    <scope>NUCLEOTIDE SEQUENCE</scope>
    <source>
        <strain evidence="3">DSM 42010</strain>
    </source>
</reference>
<dbReference type="Gene3D" id="3.40.225.10">
    <property type="entry name" value="Class II aldolase/adducin N-terminal domain"/>
    <property type="match status" value="1"/>
</dbReference>
<dbReference type="FunFam" id="3.40.225.10:FF:000009">
    <property type="entry name" value="Class II aldolase/adducin N-terminal"/>
    <property type="match status" value="1"/>
</dbReference>
<dbReference type="InterPro" id="IPR001303">
    <property type="entry name" value="Aldolase_II/adducin_N"/>
</dbReference>
<dbReference type="PANTHER" id="PTHR10672:SF3">
    <property type="entry name" value="PROTEIN HU-LI TAI SHAO"/>
    <property type="match status" value="1"/>
</dbReference>
<evidence type="ECO:0000256" key="1">
    <source>
        <dbReference type="ARBA" id="ARBA00037961"/>
    </source>
</evidence>
<dbReference type="RefSeq" id="WP_257636106.1">
    <property type="nucleotide sequence ID" value="NZ_JANIIC010000101.1"/>
</dbReference>
<dbReference type="Pfam" id="PF00596">
    <property type="entry name" value="Aldolase_II"/>
    <property type="match status" value="1"/>
</dbReference>
<sequence length="206" mass="22507">MRDPGEPDTFWVNPFAMNFRQIRASDLVRVDHDGKVLDGRRPVNRAAFVIHAQVHTARPDALAAAHAHSPHGKAFSSLGIRLDPLTQDACAFYEDQGLYADYRGVANEVEEGKRIATALGGHKAVILQNHGLLTVGHTIAEAAWWFITMERSCQAQLLAMAAGAPKHIDRDTASLVRGQVGGHIAGWVRAQPLFDRITAAEPDHRG</sequence>
<dbReference type="GO" id="GO:0005856">
    <property type="term" value="C:cytoskeleton"/>
    <property type="evidence" value="ECO:0007669"/>
    <property type="project" value="TreeGrafter"/>
</dbReference>
<evidence type="ECO:0000313" key="3">
    <source>
        <dbReference type="EMBL" id="MCQ8836023.1"/>
    </source>
</evidence>
<keyword evidence="4" id="KW-1185">Reference proteome</keyword>
<evidence type="ECO:0000313" key="4">
    <source>
        <dbReference type="Proteomes" id="UP001142400"/>
    </source>
</evidence>
<name>A0A9X2RZB4_STRMQ</name>
<dbReference type="EMBL" id="JANIIC010000101">
    <property type="protein sequence ID" value="MCQ8836023.1"/>
    <property type="molecule type" value="Genomic_DNA"/>
</dbReference>
<dbReference type="SUPFAM" id="SSF53639">
    <property type="entry name" value="AraD/HMP-PK domain-like"/>
    <property type="match status" value="1"/>
</dbReference>
<dbReference type="Proteomes" id="UP001142400">
    <property type="component" value="Unassembled WGS sequence"/>
</dbReference>
<dbReference type="AlphaFoldDB" id="A0A9X2RZB4"/>
<gene>
    <name evidence="3" type="ORF">NQU54_45160</name>
</gene>
<dbReference type="InterPro" id="IPR051017">
    <property type="entry name" value="Aldolase-II_Adducin_sf"/>
</dbReference>
<feature type="domain" description="Class II aldolase/adducin N-terminal" evidence="2">
    <location>
        <begin position="1"/>
        <end position="157"/>
    </location>
</feature>
<protein>
    <submittedName>
        <fullName evidence="3">Class II aldolase/adducin family protein</fullName>
    </submittedName>
</protein>
<accession>A0A9X2RZB4</accession>
<dbReference type="GO" id="GO:0051015">
    <property type="term" value="F:actin filament binding"/>
    <property type="evidence" value="ECO:0007669"/>
    <property type="project" value="TreeGrafter"/>
</dbReference>
<organism evidence="3 4">
    <name type="scientific">Streptomyces malaysiensis subsp. samsunensis</name>
    <dbReference type="NCBI Taxonomy" id="459658"/>
    <lineage>
        <taxon>Bacteria</taxon>
        <taxon>Bacillati</taxon>
        <taxon>Actinomycetota</taxon>
        <taxon>Actinomycetes</taxon>
        <taxon>Kitasatosporales</taxon>
        <taxon>Streptomycetaceae</taxon>
        <taxon>Streptomyces</taxon>
        <taxon>Streptomyces violaceusniger group</taxon>
    </lineage>
</organism>
<proteinExistence type="inferred from homology"/>
<evidence type="ECO:0000259" key="2">
    <source>
        <dbReference type="SMART" id="SM01007"/>
    </source>
</evidence>
<comment type="caution">
    <text evidence="3">The sequence shown here is derived from an EMBL/GenBank/DDBJ whole genome shotgun (WGS) entry which is preliminary data.</text>
</comment>
<dbReference type="InterPro" id="IPR036409">
    <property type="entry name" value="Aldolase_II/adducin_N_sf"/>
</dbReference>